<keyword evidence="4" id="KW-0804">Transcription</keyword>
<evidence type="ECO:0000256" key="5">
    <source>
        <dbReference type="ARBA" id="ARBA00023242"/>
    </source>
</evidence>
<dbReference type="PANTHER" id="PTHR21654:SF84">
    <property type="entry name" value="SI:DKEY-66I24.7"/>
    <property type="match status" value="1"/>
</dbReference>
<dbReference type="InParanoid" id="D8TAD5"/>
<dbReference type="Gramene" id="EFJ06369">
    <property type="protein sequence ID" value="EFJ06369"/>
    <property type="gene ID" value="SELMODRAFT_430743"/>
</dbReference>
<dbReference type="InterPro" id="IPR044822">
    <property type="entry name" value="Myb_DNA-bind_4"/>
</dbReference>
<gene>
    <name evidence="9" type="ORF">SELMODRAFT_430743</name>
</gene>
<evidence type="ECO:0000313" key="10">
    <source>
        <dbReference type="Proteomes" id="UP000001514"/>
    </source>
</evidence>
<name>D8TAD5_SELML</name>
<dbReference type="FunFam" id="1.10.10.60:FF:000032">
    <property type="entry name" value="Zinc finger and SCAN domain-containing 20"/>
    <property type="match status" value="1"/>
</dbReference>
<dbReference type="Gene3D" id="1.10.10.60">
    <property type="entry name" value="Homeodomain-like"/>
    <property type="match status" value="1"/>
</dbReference>
<organism evidence="10">
    <name type="scientific">Selaginella moellendorffii</name>
    <name type="common">Spikemoss</name>
    <dbReference type="NCBI Taxonomy" id="88036"/>
    <lineage>
        <taxon>Eukaryota</taxon>
        <taxon>Viridiplantae</taxon>
        <taxon>Streptophyta</taxon>
        <taxon>Embryophyta</taxon>
        <taxon>Tracheophyta</taxon>
        <taxon>Lycopodiopsida</taxon>
        <taxon>Selaginellales</taxon>
        <taxon>Selaginellaceae</taxon>
        <taxon>Selaginella</taxon>
    </lineage>
</organism>
<accession>D8TAD5</accession>
<evidence type="ECO:0000256" key="7">
    <source>
        <dbReference type="SAM" id="MobiDB-lite"/>
    </source>
</evidence>
<keyword evidence="5" id="KW-0539">Nucleus</keyword>
<dbReference type="OMA" id="HERMEMM"/>
<evidence type="ECO:0000313" key="9">
    <source>
        <dbReference type="EMBL" id="EFJ06369.1"/>
    </source>
</evidence>
<dbReference type="CDD" id="cd12203">
    <property type="entry name" value="GT1"/>
    <property type="match status" value="1"/>
</dbReference>
<evidence type="ECO:0000256" key="1">
    <source>
        <dbReference type="ARBA" id="ARBA00004123"/>
    </source>
</evidence>
<dbReference type="PANTHER" id="PTHR21654">
    <property type="entry name" value="FI21293P1"/>
    <property type="match status" value="1"/>
</dbReference>
<comment type="subcellular location">
    <subcellularLocation>
        <location evidence="1">Nucleus</location>
    </subcellularLocation>
</comment>
<feature type="compositionally biased region" description="Acidic residues" evidence="7">
    <location>
        <begin position="162"/>
        <end position="180"/>
    </location>
</feature>
<keyword evidence="10" id="KW-1185">Reference proteome</keyword>
<feature type="region of interest" description="Disordered" evidence="7">
    <location>
        <begin position="144"/>
        <end position="206"/>
    </location>
</feature>
<dbReference type="FunCoup" id="D8TAD5">
    <property type="interactions" value="134"/>
</dbReference>
<keyword evidence="3" id="KW-0238">DNA-binding</keyword>
<dbReference type="GO" id="GO:0003677">
    <property type="term" value="F:DNA binding"/>
    <property type="evidence" value="ECO:0007669"/>
    <property type="project" value="UniProtKB-KW"/>
</dbReference>
<feature type="coiled-coil region" evidence="6">
    <location>
        <begin position="207"/>
        <end position="263"/>
    </location>
</feature>
<dbReference type="eggNOG" id="KOG4282">
    <property type="taxonomic scope" value="Eukaryota"/>
</dbReference>
<keyword evidence="2" id="KW-0805">Transcription regulation</keyword>
<dbReference type="PROSITE" id="PS50090">
    <property type="entry name" value="MYB_LIKE"/>
    <property type="match status" value="1"/>
</dbReference>
<dbReference type="AlphaFoldDB" id="D8TAD5"/>
<proteinExistence type="predicted"/>
<reference evidence="9 10" key="1">
    <citation type="journal article" date="2011" name="Science">
        <title>The Selaginella genome identifies genetic changes associated with the evolution of vascular plants.</title>
        <authorList>
            <person name="Banks J.A."/>
            <person name="Nishiyama T."/>
            <person name="Hasebe M."/>
            <person name="Bowman J.L."/>
            <person name="Gribskov M."/>
            <person name="dePamphilis C."/>
            <person name="Albert V.A."/>
            <person name="Aono N."/>
            <person name="Aoyama T."/>
            <person name="Ambrose B.A."/>
            <person name="Ashton N.W."/>
            <person name="Axtell M.J."/>
            <person name="Barker E."/>
            <person name="Barker M.S."/>
            <person name="Bennetzen J.L."/>
            <person name="Bonawitz N.D."/>
            <person name="Chapple C."/>
            <person name="Cheng C."/>
            <person name="Correa L.G."/>
            <person name="Dacre M."/>
            <person name="DeBarry J."/>
            <person name="Dreyer I."/>
            <person name="Elias M."/>
            <person name="Engstrom E.M."/>
            <person name="Estelle M."/>
            <person name="Feng L."/>
            <person name="Finet C."/>
            <person name="Floyd S.K."/>
            <person name="Frommer W.B."/>
            <person name="Fujita T."/>
            <person name="Gramzow L."/>
            <person name="Gutensohn M."/>
            <person name="Harholt J."/>
            <person name="Hattori M."/>
            <person name="Heyl A."/>
            <person name="Hirai T."/>
            <person name="Hiwatashi Y."/>
            <person name="Ishikawa M."/>
            <person name="Iwata M."/>
            <person name="Karol K.G."/>
            <person name="Koehler B."/>
            <person name="Kolukisaoglu U."/>
            <person name="Kubo M."/>
            <person name="Kurata T."/>
            <person name="Lalonde S."/>
            <person name="Li K."/>
            <person name="Li Y."/>
            <person name="Litt A."/>
            <person name="Lyons E."/>
            <person name="Manning G."/>
            <person name="Maruyama T."/>
            <person name="Michael T.P."/>
            <person name="Mikami K."/>
            <person name="Miyazaki S."/>
            <person name="Morinaga S."/>
            <person name="Murata T."/>
            <person name="Mueller-Roeber B."/>
            <person name="Nelson D.R."/>
            <person name="Obara M."/>
            <person name="Oguri Y."/>
            <person name="Olmstead R.G."/>
            <person name="Onodera N."/>
            <person name="Petersen B.L."/>
            <person name="Pils B."/>
            <person name="Prigge M."/>
            <person name="Rensing S.A."/>
            <person name="Riano-Pachon D.M."/>
            <person name="Roberts A.W."/>
            <person name="Sato Y."/>
            <person name="Scheller H.V."/>
            <person name="Schulz B."/>
            <person name="Schulz C."/>
            <person name="Shakirov E.V."/>
            <person name="Shibagaki N."/>
            <person name="Shinohara N."/>
            <person name="Shippen D.E."/>
            <person name="Soerensen I."/>
            <person name="Sotooka R."/>
            <person name="Sugimoto N."/>
            <person name="Sugita M."/>
            <person name="Sumikawa N."/>
            <person name="Tanurdzic M."/>
            <person name="Theissen G."/>
            <person name="Ulvskov P."/>
            <person name="Wakazuki S."/>
            <person name="Weng J.K."/>
            <person name="Willats W.W."/>
            <person name="Wipf D."/>
            <person name="Wolf P.G."/>
            <person name="Yang L."/>
            <person name="Zimmer A.D."/>
            <person name="Zhu Q."/>
            <person name="Mitros T."/>
            <person name="Hellsten U."/>
            <person name="Loque D."/>
            <person name="Otillar R."/>
            <person name="Salamov A."/>
            <person name="Schmutz J."/>
            <person name="Shapiro H."/>
            <person name="Lindquist E."/>
            <person name="Lucas S."/>
            <person name="Rokhsar D."/>
            <person name="Grigoriev I.V."/>
        </authorList>
    </citation>
    <scope>NUCLEOTIDE SEQUENCE [LARGE SCALE GENOMIC DNA]</scope>
</reference>
<dbReference type="HOGENOM" id="CLU_063336_1_0_1"/>
<keyword evidence="6" id="KW-0175">Coiled coil</keyword>
<dbReference type="Pfam" id="PF13837">
    <property type="entry name" value="Myb_DNA-bind_4"/>
    <property type="match status" value="1"/>
</dbReference>
<feature type="domain" description="Myb-like" evidence="8">
    <location>
        <begin position="33"/>
        <end position="97"/>
    </location>
</feature>
<dbReference type="KEGG" id="smo:SELMODRAFT_430743"/>
<protein>
    <recommendedName>
        <fullName evidence="8">Myb-like domain-containing protein</fullName>
    </recommendedName>
</protein>
<evidence type="ECO:0000256" key="2">
    <source>
        <dbReference type="ARBA" id="ARBA00023015"/>
    </source>
</evidence>
<evidence type="ECO:0000259" key="8">
    <source>
        <dbReference type="PROSITE" id="PS50090"/>
    </source>
</evidence>
<dbReference type="Proteomes" id="UP000001514">
    <property type="component" value="Unassembled WGS sequence"/>
</dbReference>
<dbReference type="EMBL" id="GL377702">
    <property type="protein sequence ID" value="EFJ06369.1"/>
    <property type="molecule type" value="Genomic_DNA"/>
</dbReference>
<feature type="compositionally biased region" description="Basic and acidic residues" evidence="7">
    <location>
        <begin position="193"/>
        <end position="206"/>
    </location>
</feature>
<evidence type="ECO:0000256" key="4">
    <source>
        <dbReference type="ARBA" id="ARBA00023163"/>
    </source>
</evidence>
<evidence type="ECO:0000256" key="3">
    <source>
        <dbReference type="ARBA" id="ARBA00023125"/>
    </source>
</evidence>
<dbReference type="GO" id="GO:0010468">
    <property type="term" value="P:regulation of gene expression"/>
    <property type="evidence" value="ECO:0007669"/>
    <property type="project" value="UniProtKB-ARBA"/>
</dbReference>
<dbReference type="OrthoDB" id="691673at2759"/>
<dbReference type="GO" id="GO:0005634">
    <property type="term" value="C:nucleus"/>
    <property type="evidence" value="ECO:0007669"/>
    <property type="project" value="UniProtKB-SubCell"/>
</dbReference>
<sequence length="297" mass="35545">MADEMFLAMPLQSLVGGSSALENLSGGGRKGGKKDDRIPQWGFNETRDLIRIRAELEKDFTQTKRNKTLWELIAGKMKDRGYRRSADQCKCKWKNLVNRYKGKELSDPENGRQCPFFDELDSIFKARLKNAGSKLLLESDGLIRPKKRTKQQQQQQPHLSDDLDNSDEEEEQEEEDPSGGEDDRAVQKKKRKADKERQRATAEKYRANNMQEVLEEFFQQQQRMEEQWREVFERRDRERRDREAEWRQRMERLEAERRAREHEWWEREEVRRAQDELRSQKREELLTALVMRVAQEP</sequence>
<dbReference type="InterPro" id="IPR001005">
    <property type="entry name" value="SANT/Myb"/>
</dbReference>
<evidence type="ECO:0000256" key="6">
    <source>
        <dbReference type="SAM" id="Coils"/>
    </source>
</evidence>